<comment type="catalytic activity">
    <reaction evidence="1">
        <text>adenosine 5'-phosphosulfate + ATP = 3'-phosphoadenylyl sulfate + ADP + H(+)</text>
        <dbReference type="Rhea" id="RHEA:24152"/>
        <dbReference type="ChEBI" id="CHEBI:15378"/>
        <dbReference type="ChEBI" id="CHEBI:30616"/>
        <dbReference type="ChEBI" id="CHEBI:58243"/>
        <dbReference type="ChEBI" id="CHEBI:58339"/>
        <dbReference type="ChEBI" id="CHEBI:456216"/>
        <dbReference type="EC" id="2.7.1.25"/>
    </reaction>
</comment>
<comment type="pathway">
    <text evidence="3">Sulfur metabolism; hydrogen sulfide biosynthesis; sulfite from sulfate: step 2/3.</text>
</comment>
<dbReference type="CDD" id="cd02027">
    <property type="entry name" value="APSK"/>
    <property type="match status" value="1"/>
</dbReference>
<dbReference type="InterPro" id="IPR014729">
    <property type="entry name" value="Rossmann-like_a/b/a_fold"/>
</dbReference>
<dbReference type="eggNOG" id="COG0529">
    <property type="taxonomic scope" value="Bacteria"/>
</dbReference>
<evidence type="ECO:0000256" key="3">
    <source>
        <dbReference type="ARBA" id="ARBA00004806"/>
    </source>
</evidence>
<feature type="compositionally biased region" description="Low complexity" evidence="8">
    <location>
        <begin position="63"/>
        <end position="86"/>
    </location>
</feature>
<dbReference type="GO" id="GO:0005737">
    <property type="term" value="C:cytoplasm"/>
    <property type="evidence" value="ECO:0007669"/>
    <property type="project" value="TreeGrafter"/>
</dbReference>
<dbReference type="SUPFAM" id="SSF52374">
    <property type="entry name" value="Nucleotidylyl transferase"/>
    <property type="match status" value="1"/>
</dbReference>
<dbReference type="STRING" id="656024.FsymDg_1841"/>
<keyword evidence="11" id="KW-1185">Reference proteome</keyword>
<keyword evidence="5 10" id="KW-0808">Transferase</keyword>
<keyword evidence="7" id="KW-0067">ATP-binding</keyword>
<dbReference type="Pfam" id="PF01583">
    <property type="entry name" value="APS_kinase"/>
    <property type="match status" value="1"/>
</dbReference>
<dbReference type="FunFam" id="3.40.50.300:FF:000802">
    <property type="entry name" value="Sulfate adenylyltransferase"/>
    <property type="match status" value="1"/>
</dbReference>
<dbReference type="RefSeq" id="WP_013873232.1">
    <property type="nucleotide sequence ID" value="NC_015656.1"/>
</dbReference>
<keyword evidence="10" id="KW-0418">Kinase</keyword>
<feature type="domain" description="APS kinase" evidence="9">
    <location>
        <begin position="438"/>
        <end position="591"/>
    </location>
</feature>
<evidence type="ECO:0000256" key="7">
    <source>
        <dbReference type="ARBA" id="ARBA00022840"/>
    </source>
</evidence>
<dbReference type="GO" id="GO:0019379">
    <property type="term" value="P:sulfate assimilation, phosphoadenylyl sulfate reduction by phosphoadenylyl-sulfate reductase (thioredoxin)"/>
    <property type="evidence" value="ECO:0007669"/>
    <property type="project" value="TreeGrafter"/>
</dbReference>
<dbReference type="PANTHER" id="PTHR42700:SF1">
    <property type="entry name" value="SULFATE ADENYLYLTRANSFERASE"/>
    <property type="match status" value="1"/>
</dbReference>
<evidence type="ECO:0000256" key="5">
    <source>
        <dbReference type="ARBA" id="ARBA00022679"/>
    </source>
</evidence>
<dbReference type="HOGENOM" id="CLU_022950_0_1_11"/>
<dbReference type="eggNOG" id="COG2046">
    <property type="taxonomic scope" value="Bacteria"/>
</dbReference>
<dbReference type="Proteomes" id="UP000001549">
    <property type="component" value="Chromosome"/>
</dbReference>
<dbReference type="GO" id="GO:0004020">
    <property type="term" value="F:adenylylsulfate kinase activity"/>
    <property type="evidence" value="ECO:0007669"/>
    <property type="project" value="UniProtKB-EC"/>
</dbReference>
<dbReference type="EC" id="2.7.1.25" evidence="4"/>
<evidence type="ECO:0000313" key="10">
    <source>
        <dbReference type="EMBL" id="AEH09284.1"/>
    </source>
</evidence>
<dbReference type="InterPro" id="IPR050512">
    <property type="entry name" value="Sulf_AdTrans/APS_kinase"/>
</dbReference>
<feature type="region of interest" description="Disordered" evidence="8">
    <location>
        <begin position="299"/>
        <end position="371"/>
    </location>
</feature>
<proteinExistence type="predicted"/>
<evidence type="ECO:0000256" key="6">
    <source>
        <dbReference type="ARBA" id="ARBA00022741"/>
    </source>
</evidence>
<dbReference type="KEGG" id="fsy:FsymDg_1841"/>
<gene>
    <name evidence="10" type="ordered locus">FsymDg_1841</name>
</gene>
<accession>F8B6I4</accession>
<dbReference type="InterPro" id="IPR059117">
    <property type="entry name" value="APS_kinase_dom"/>
</dbReference>
<evidence type="ECO:0000256" key="8">
    <source>
        <dbReference type="SAM" id="MobiDB-lite"/>
    </source>
</evidence>
<feature type="region of interest" description="Disordered" evidence="8">
    <location>
        <begin position="45"/>
        <end position="139"/>
    </location>
</feature>
<dbReference type="NCBIfam" id="TIGR00455">
    <property type="entry name" value="apsK"/>
    <property type="match status" value="1"/>
</dbReference>
<comment type="function">
    <text evidence="2">Catalyzes the synthesis of activated sulfate.</text>
</comment>
<dbReference type="SUPFAM" id="SSF52540">
    <property type="entry name" value="P-loop containing nucleoside triphosphate hydrolases"/>
    <property type="match status" value="1"/>
</dbReference>
<feature type="compositionally biased region" description="Basic and acidic residues" evidence="8">
    <location>
        <begin position="50"/>
        <end position="60"/>
    </location>
</feature>
<dbReference type="Gene3D" id="3.40.50.620">
    <property type="entry name" value="HUPs"/>
    <property type="match status" value="1"/>
</dbReference>
<evidence type="ECO:0000256" key="4">
    <source>
        <dbReference type="ARBA" id="ARBA00012121"/>
    </source>
</evidence>
<protein>
    <recommendedName>
        <fullName evidence="4">adenylyl-sulfate kinase</fullName>
        <ecNumber evidence="4">2.7.1.25</ecNumber>
    </recommendedName>
</protein>
<name>F8B6I4_9ACTN</name>
<dbReference type="AlphaFoldDB" id="F8B6I4"/>
<evidence type="ECO:0000256" key="2">
    <source>
        <dbReference type="ARBA" id="ARBA00002632"/>
    </source>
</evidence>
<evidence type="ECO:0000313" key="11">
    <source>
        <dbReference type="Proteomes" id="UP000001549"/>
    </source>
</evidence>
<dbReference type="EMBL" id="CP002801">
    <property type="protein sequence ID" value="AEH09284.1"/>
    <property type="molecule type" value="Genomic_DNA"/>
</dbReference>
<dbReference type="InterPro" id="IPR027417">
    <property type="entry name" value="P-loop_NTPase"/>
</dbReference>
<evidence type="ECO:0000256" key="1">
    <source>
        <dbReference type="ARBA" id="ARBA00001823"/>
    </source>
</evidence>
<dbReference type="GO" id="GO:0004781">
    <property type="term" value="F:sulfate adenylyltransferase (ATP) activity"/>
    <property type="evidence" value="ECO:0007669"/>
    <property type="project" value="TreeGrafter"/>
</dbReference>
<sequence>MRTTGERTALLVDEARAAELTAASLRWQSVTLSAVQLAELELRLSGGYPPRDDPPPDHGHNGPASPARPASPASPAWRPSAVASPAPISPAPISPLPGSPPAAPGHPPASPLPAHYPAPQYTVDAGDAGTQDAEKFQPGSTVALRDSEGVMLAALHLTEVVGSALSGTVEGLRLPEHPDYPELRFTPAALRAELLRRGWTAPNEPAPVAVWADGLLHTADLDRIEALGAAGGAVVVLAPVGGADPADARHHLRIRCLKAALATLSDVRALLALVPVQPVTRLTESVAFGPDTVIRFETVTDGGRPTAAGHAVSGRAATAGRQPAGRPGTGQERSTGRGAGGRDGSSGGGGGDGQYQRNAGQETDDRDSEPALAGEVAYRTQVCLAYGFSAMTVGPAPSAPGAAALSMLLDRGTRLPPALTPPAVAAELVRAQPPRSERGLTVLFTGLSGSGKSTLAKLLVCRLLERGDRRVTLLDGDVVRLHLSKGLGFSREDRNANVLRIGFVAASVTAVGGTAVCAPIAPYDDVRHQVRTMVEDSGGGFVLVHVATPLQVCEARDRKGLYAKARAGIIPTFTGVSDPYEEPTDADIVIDTVDASPHDAVQTVLSHLRTDGWLAP</sequence>
<dbReference type="GO" id="GO:0005524">
    <property type="term" value="F:ATP binding"/>
    <property type="evidence" value="ECO:0007669"/>
    <property type="project" value="UniProtKB-KW"/>
</dbReference>
<evidence type="ECO:0000259" key="9">
    <source>
        <dbReference type="Pfam" id="PF01583"/>
    </source>
</evidence>
<dbReference type="Gene3D" id="3.40.50.300">
    <property type="entry name" value="P-loop containing nucleotide triphosphate hydrolases"/>
    <property type="match status" value="1"/>
</dbReference>
<feature type="compositionally biased region" description="Pro residues" evidence="8">
    <location>
        <begin position="87"/>
        <end position="116"/>
    </location>
</feature>
<dbReference type="InterPro" id="IPR002891">
    <property type="entry name" value="APS"/>
</dbReference>
<reference evidence="10 11" key="1">
    <citation type="submission" date="2011-05" db="EMBL/GenBank/DDBJ databases">
        <title>Complete sequence of chromosome of Frankia symbiont of Datisca glomerata.</title>
        <authorList>
            <consortium name="US DOE Joint Genome Institute"/>
            <person name="Lucas S."/>
            <person name="Han J."/>
            <person name="Lapidus A."/>
            <person name="Cheng J.-F."/>
            <person name="Goodwin L."/>
            <person name="Pitluck S."/>
            <person name="Peters L."/>
            <person name="Mikhailova N."/>
            <person name="Chertkov O."/>
            <person name="Teshima H."/>
            <person name="Han C."/>
            <person name="Tapia R."/>
            <person name="Land M."/>
            <person name="Hauser L."/>
            <person name="Kyrpides N."/>
            <person name="Ivanova N."/>
            <person name="Pagani I."/>
            <person name="Berry A."/>
            <person name="Pawlowski K."/>
            <person name="Persson T."/>
            <person name="Vanden Heuvel B."/>
            <person name="Benson D."/>
            <person name="Woyke T."/>
        </authorList>
    </citation>
    <scope>NUCLEOTIDE SEQUENCE [LARGE SCALE GENOMIC DNA]</scope>
    <source>
        <strain evidence="11">4085684</strain>
    </source>
</reference>
<keyword evidence="6" id="KW-0547">Nucleotide-binding</keyword>
<dbReference type="GO" id="GO:0010134">
    <property type="term" value="P:sulfate assimilation via adenylyl sulfate reduction"/>
    <property type="evidence" value="ECO:0007669"/>
    <property type="project" value="TreeGrafter"/>
</dbReference>
<organism evidence="10 11">
    <name type="scientific">Candidatus Protofrankia datiscae</name>
    <dbReference type="NCBI Taxonomy" id="2716812"/>
    <lineage>
        <taxon>Bacteria</taxon>
        <taxon>Bacillati</taxon>
        <taxon>Actinomycetota</taxon>
        <taxon>Actinomycetes</taxon>
        <taxon>Frankiales</taxon>
        <taxon>Frankiaceae</taxon>
        <taxon>Protofrankia</taxon>
    </lineage>
</organism>
<feature type="compositionally biased region" description="Gly residues" evidence="8">
    <location>
        <begin position="337"/>
        <end position="353"/>
    </location>
</feature>
<dbReference type="PANTHER" id="PTHR42700">
    <property type="entry name" value="SULFATE ADENYLYLTRANSFERASE"/>
    <property type="match status" value="1"/>
</dbReference>